<evidence type="ECO:0000313" key="4">
    <source>
        <dbReference type="Proteomes" id="UP000264146"/>
    </source>
</evidence>
<keyword evidence="1" id="KW-0812">Transmembrane</keyword>
<feature type="transmembrane region" description="Helical" evidence="1">
    <location>
        <begin position="33"/>
        <end position="53"/>
    </location>
</feature>
<keyword evidence="1" id="KW-1133">Transmembrane helix</keyword>
<dbReference type="EMBL" id="UHEF01000001">
    <property type="protein sequence ID" value="SUM88987.1"/>
    <property type="molecule type" value="Genomic_DNA"/>
</dbReference>
<dbReference type="Proteomes" id="UP000264146">
    <property type="component" value="Chromosome"/>
</dbReference>
<evidence type="ECO:0000313" key="3">
    <source>
        <dbReference type="EMBL" id="SUM88987.1"/>
    </source>
</evidence>
<reference evidence="2 4" key="2">
    <citation type="submission" date="2020-11" db="EMBL/GenBank/DDBJ databases">
        <authorList>
            <consortium name="Pathogen Informatics"/>
        </authorList>
    </citation>
    <scope>NUCLEOTIDE SEQUENCE [LARGE SCALE GENOMIC DNA]</scope>
    <source>
        <strain evidence="2 4">NCTC12218</strain>
    </source>
</reference>
<evidence type="ECO:0000313" key="2">
    <source>
        <dbReference type="EMBL" id="CAD7359808.1"/>
    </source>
</evidence>
<dbReference type="RefSeq" id="WP_126496567.1">
    <property type="nucleotide sequence ID" value="NZ_CALYJJ010000001.1"/>
</dbReference>
<evidence type="ECO:0000256" key="1">
    <source>
        <dbReference type="SAM" id="Phobius"/>
    </source>
</evidence>
<sequence length="81" mass="8952">MTKSASIISTLTTILSLIILVITFAFVNADFLWYIPGAIIISINTVLNLFFFISARSRIAFVYIIVNLLALLLFSSPLLLA</sequence>
<protein>
    <submittedName>
        <fullName evidence="3">Uncharacterized protein</fullName>
    </submittedName>
</protein>
<dbReference type="AlphaFoldDB" id="A0A7Z7QPR0"/>
<gene>
    <name evidence="3" type="ORF">NCTC12218_01470</name>
</gene>
<accession>A0A7Z7QPR0</accession>
<name>A0A7Z7QPR0_STASC</name>
<feature type="transmembrane region" description="Helical" evidence="1">
    <location>
        <begin position="7"/>
        <end position="27"/>
    </location>
</feature>
<organism evidence="3">
    <name type="scientific">Staphylococcus schleiferi</name>
    <dbReference type="NCBI Taxonomy" id="1295"/>
    <lineage>
        <taxon>Bacteria</taxon>
        <taxon>Bacillati</taxon>
        <taxon>Bacillota</taxon>
        <taxon>Bacilli</taxon>
        <taxon>Bacillales</taxon>
        <taxon>Staphylococcaceae</taxon>
        <taxon>Staphylococcus</taxon>
    </lineage>
</organism>
<keyword evidence="1" id="KW-0472">Membrane</keyword>
<dbReference type="EMBL" id="LR962863">
    <property type="protein sequence ID" value="CAD7359808.1"/>
    <property type="molecule type" value="Genomic_DNA"/>
</dbReference>
<proteinExistence type="predicted"/>
<reference evidence="3" key="1">
    <citation type="submission" date="2018-06" db="EMBL/GenBank/DDBJ databases">
        <authorList>
            <consortium name="Pathogen Informatics"/>
            <person name="Doyle S."/>
        </authorList>
    </citation>
    <scope>NUCLEOTIDE SEQUENCE [LARGE SCALE GENOMIC DNA]</scope>
    <source>
        <strain evidence="3">NCTC12218</strain>
    </source>
</reference>
<feature type="transmembrane region" description="Helical" evidence="1">
    <location>
        <begin position="60"/>
        <end position="80"/>
    </location>
</feature>